<dbReference type="AlphaFoldDB" id="A0A6A6SWM2"/>
<organism evidence="1 2">
    <name type="scientific">Lophiostoma macrostomum CBS 122681</name>
    <dbReference type="NCBI Taxonomy" id="1314788"/>
    <lineage>
        <taxon>Eukaryota</taxon>
        <taxon>Fungi</taxon>
        <taxon>Dikarya</taxon>
        <taxon>Ascomycota</taxon>
        <taxon>Pezizomycotina</taxon>
        <taxon>Dothideomycetes</taxon>
        <taxon>Pleosporomycetidae</taxon>
        <taxon>Pleosporales</taxon>
        <taxon>Lophiostomataceae</taxon>
        <taxon>Lophiostoma</taxon>
    </lineage>
</organism>
<proteinExistence type="predicted"/>
<protein>
    <submittedName>
        <fullName evidence="1">Uncharacterized protein</fullName>
    </submittedName>
</protein>
<dbReference type="OrthoDB" id="4770059at2759"/>
<accession>A0A6A6SWM2</accession>
<gene>
    <name evidence="1" type="ORF">K491DRAFT_67148</name>
</gene>
<reference evidence="1" key="1">
    <citation type="journal article" date="2020" name="Stud. Mycol.">
        <title>101 Dothideomycetes genomes: a test case for predicting lifestyles and emergence of pathogens.</title>
        <authorList>
            <person name="Haridas S."/>
            <person name="Albert R."/>
            <person name="Binder M."/>
            <person name="Bloem J."/>
            <person name="Labutti K."/>
            <person name="Salamov A."/>
            <person name="Andreopoulos B."/>
            <person name="Baker S."/>
            <person name="Barry K."/>
            <person name="Bills G."/>
            <person name="Bluhm B."/>
            <person name="Cannon C."/>
            <person name="Castanera R."/>
            <person name="Culley D."/>
            <person name="Daum C."/>
            <person name="Ezra D."/>
            <person name="Gonzalez J."/>
            <person name="Henrissat B."/>
            <person name="Kuo A."/>
            <person name="Liang C."/>
            <person name="Lipzen A."/>
            <person name="Lutzoni F."/>
            <person name="Magnuson J."/>
            <person name="Mondo S."/>
            <person name="Nolan M."/>
            <person name="Ohm R."/>
            <person name="Pangilinan J."/>
            <person name="Park H.-J."/>
            <person name="Ramirez L."/>
            <person name="Alfaro M."/>
            <person name="Sun H."/>
            <person name="Tritt A."/>
            <person name="Yoshinaga Y."/>
            <person name="Zwiers L.-H."/>
            <person name="Turgeon B."/>
            <person name="Goodwin S."/>
            <person name="Spatafora J."/>
            <person name="Crous P."/>
            <person name="Grigoriev I."/>
        </authorList>
    </citation>
    <scope>NUCLEOTIDE SEQUENCE</scope>
    <source>
        <strain evidence="1">CBS 122681</strain>
    </source>
</reference>
<evidence type="ECO:0000313" key="1">
    <source>
        <dbReference type="EMBL" id="KAF2652145.1"/>
    </source>
</evidence>
<evidence type="ECO:0000313" key="2">
    <source>
        <dbReference type="Proteomes" id="UP000799324"/>
    </source>
</evidence>
<dbReference type="Proteomes" id="UP000799324">
    <property type="component" value="Unassembled WGS sequence"/>
</dbReference>
<dbReference type="EMBL" id="MU004409">
    <property type="protein sequence ID" value="KAF2652145.1"/>
    <property type="molecule type" value="Genomic_DNA"/>
</dbReference>
<sequence>MSELTTTNLGPLTTPFTPASSCLGTDTFFVFTYGPLVDPLEHTDCFPPSFTAALGTGVYYSPGLCPRGYTAVRSDVHTQLSVVTYLSPKSSEVIRTEVVQTCCPRFSS</sequence>
<keyword evidence="2" id="KW-1185">Reference proteome</keyword>
<name>A0A6A6SWM2_9PLEO</name>